<organism evidence="3">
    <name type="scientific">Candidatus Kentrum sp. LPFa</name>
    <dbReference type="NCBI Taxonomy" id="2126335"/>
    <lineage>
        <taxon>Bacteria</taxon>
        <taxon>Pseudomonadati</taxon>
        <taxon>Pseudomonadota</taxon>
        <taxon>Gammaproteobacteria</taxon>
        <taxon>Candidatus Kentrum</taxon>
    </lineage>
</organism>
<name>A0A450X9H9_9GAMM</name>
<dbReference type="AlphaFoldDB" id="A0A450X9H9"/>
<evidence type="ECO:0000313" key="3">
    <source>
        <dbReference type="EMBL" id="VFK25989.1"/>
    </source>
</evidence>
<feature type="region of interest" description="Disordered" evidence="1">
    <location>
        <begin position="1"/>
        <end position="79"/>
    </location>
</feature>
<accession>A0A450X9H9</accession>
<reference evidence="3" key="1">
    <citation type="submission" date="2019-02" db="EMBL/GenBank/DDBJ databases">
        <authorList>
            <person name="Gruber-Vodicka R. H."/>
            <person name="Seah K. B. B."/>
        </authorList>
    </citation>
    <scope>NUCLEOTIDE SEQUENCE</scope>
    <source>
        <strain evidence="2">BECK_S312</strain>
        <strain evidence="3">BECK_S426</strain>
    </source>
</reference>
<dbReference type="EMBL" id="CAADFP010000028">
    <property type="protein sequence ID" value="VFK25989.1"/>
    <property type="molecule type" value="Genomic_DNA"/>
</dbReference>
<sequence length="79" mass="8946">MDSIIPLIRLRPAHKKRTTPRKESFLPGRFARNNPRFRNRRVSEWGNPPLAATGRKAATALHPSFSVRARDTSLPNSSL</sequence>
<dbReference type="EMBL" id="CAADFM010000027">
    <property type="protein sequence ID" value="VFK09773.1"/>
    <property type="molecule type" value="Genomic_DNA"/>
</dbReference>
<protein>
    <submittedName>
        <fullName evidence="3">Uncharacterized protein</fullName>
    </submittedName>
</protein>
<evidence type="ECO:0000256" key="1">
    <source>
        <dbReference type="SAM" id="MobiDB-lite"/>
    </source>
</evidence>
<proteinExistence type="predicted"/>
<evidence type="ECO:0000313" key="2">
    <source>
        <dbReference type="EMBL" id="VFK09773.1"/>
    </source>
</evidence>
<gene>
    <name evidence="2" type="ORF">BECKLPF1236A_GA0070988_100277</name>
    <name evidence="3" type="ORF">BECKLPF1236C_GA0070990_1002811</name>
</gene>